<dbReference type="InterPro" id="IPR026961">
    <property type="entry name" value="PGG_dom"/>
</dbReference>
<dbReference type="PANTHER" id="PTHR24177:SF365">
    <property type="entry name" value="ANKYRIN REPEAT-CONTAINING PROTEIN NPR4-LIKE ISOFORM X1"/>
    <property type="match status" value="1"/>
</dbReference>
<dbReference type="Proteomes" id="UP000030645">
    <property type="component" value="Unassembled WGS sequence"/>
</dbReference>
<evidence type="ECO:0000259" key="2">
    <source>
        <dbReference type="Pfam" id="PF00076"/>
    </source>
</evidence>
<dbReference type="InterPro" id="IPR035979">
    <property type="entry name" value="RBD_domain_sf"/>
</dbReference>
<feature type="transmembrane region" description="Helical" evidence="1">
    <location>
        <begin position="632"/>
        <end position="661"/>
    </location>
</feature>
<evidence type="ECO:0000313" key="5">
    <source>
        <dbReference type="Proteomes" id="UP000030645"/>
    </source>
</evidence>
<dbReference type="GO" id="GO:0016020">
    <property type="term" value="C:membrane"/>
    <property type="evidence" value="ECO:0007669"/>
    <property type="project" value="TreeGrafter"/>
</dbReference>
<keyword evidence="5" id="KW-1185">Reference proteome</keyword>
<reference evidence="5" key="1">
    <citation type="submission" date="2013-01" db="EMBL/GenBank/DDBJ databases">
        <title>Draft Genome Sequence of a Mulberry Tree, Morus notabilis C.K. Schneid.</title>
        <authorList>
            <person name="He N."/>
            <person name="Zhao S."/>
        </authorList>
    </citation>
    <scope>NUCLEOTIDE SEQUENCE</scope>
</reference>
<keyword evidence="1" id="KW-0812">Transmembrane</keyword>
<feature type="domain" description="RRM" evidence="2">
    <location>
        <begin position="35"/>
        <end position="60"/>
    </location>
</feature>
<dbReference type="InterPro" id="IPR000504">
    <property type="entry name" value="RRM_dom"/>
</dbReference>
<feature type="transmembrane region" description="Helical" evidence="1">
    <location>
        <begin position="673"/>
        <end position="699"/>
    </location>
</feature>
<feature type="domain" description="PGG" evidence="3">
    <location>
        <begin position="584"/>
        <end position="698"/>
    </location>
</feature>
<dbReference type="InterPro" id="IPR012677">
    <property type="entry name" value="Nucleotide-bd_a/b_plait_sf"/>
</dbReference>
<evidence type="ECO:0000313" key="4">
    <source>
        <dbReference type="EMBL" id="EXB51998.1"/>
    </source>
</evidence>
<dbReference type="SUPFAM" id="SSF54928">
    <property type="entry name" value="RNA-binding domain, RBD"/>
    <property type="match status" value="1"/>
</dbReference>
<protein>
    <submittedName>
        <fullName evidence="4">Splicing factor 3B subunit 4</fullName>
    </submittedName>
</protein>
<dbReference type="Pfam" id="PF13962">
    <property type="entry name" value="PGG"/>
    <property type="match status" value="1"/>
</dbReference>
<dbReference type="Pfam" id="PF00076">
    <property type="entry name" value="RRM_1"/>
    <property type="match status" value="1"/>
</dbReference>
<gene>
    <name evidence="4" type="ORF">L484_019776</name>
</gene>
<proteinExistence type="predicted"/>
<keyword evidence="1" id="KW-0472">Membrane</keyword>
<dbReference type="EMBL" id="KE344058">
    <property type="protein sequence ID" value="EXB51998.1"/>
    <property type="molecule type" value="Genomic_DNA"/>
</dbReference>
<dbReference type="SMART" id="SM00248">
    <property type="entry name" value="ANK"/>
    <property type="match status" value="4"/>
</dbReference>
<keyword evidence="1" id="KW-1133">Transmembrane helix</keyword>
<dbReference type="PANTHER" id="PTHR24177">
    <property type="entry name" value="CASKIN"/>
    <property type="match status" value="1"/>
</dbReference>
<feature type="transmembrane region" description="Helical" evidence="1">
    <location>
        <begin position="594"/>
        <end position="612"/>
    </location>
</feature>
<evidence type="ECO:0000256" key="1">
    <source>
        <dbReference type="SAM" id="Phobius"/>
    </source>
</evidence>
<organism evidence="4 5">
    <name type="scientific">Morus notabilis</name>
    <dbReference type="NCBI Taxonomy" id="981085"/>
    <lineage>
        <taxon>Eukaryota</taxon>
        <taxon>Viridiplantae</taxon>
        <taxon>Streptophyta</taxon>
        <taxon>Embryophyta</taxon>
        <taxon>Tracheophyta</taxon>
        <taxon>Spermatophyta</taxon>
        <taxon>Magnoliopsida</taxon>
        <taxon>eudicotyledons</taxon>
        <taxon>Gunneridae</taxon>
        <taxon>Pentapetalae</taxon>
        <taxon>rosids</taxon>
        <taxon>fabids</taxon>
        <taxon>Rosales</taxon>
        <taxon>Moraceae</taxon>
        <taxon>Moreae</taxon>
        <taxon>Morus</taxon>
    </lineage>
</organism>
<dbReference type="Gene3D" id="3.30.70.330">
    <property type="match status" value="2"/>
</dbReference>
<dbReference type="GO" id="GO:0003723">
    <property type="term" value="F:RNA binding"/>
    <property type="evidence" value="ECO:0007669"/>
    <property type="project" value="InterPro"/>
</dbReference>
<sequence>MQAIKVLNMIKLFGKPIRVNKASQDKKSLDVGANLFIGNLDPDVDEKLLYDTFSAFGVIVTNPKNALISKTKRGKKKNSWTRNLQALRSISGEPTVLPSLSGETHYNPSMEKPTTPTPLHSVFSDPPSATHHTVRYKPHDLPSAAAFSVVGLPAAIPDLHCDSQIYANPEGRRPPPISRCSPLWYLLSLHHRYAPLEHAAIEGNWEVAKKFLDDDPSAKTARLGPRSMTALHVAALKGHVQFLKNMVELMNEEDLEIRDDRDYTALEYAVIMGNLEAATTLINKNWRLPNLLDAGGDCPLGNAVIQSGLVRNAEMVWYLASMTVNEQVFTTNLVHALVITGYVDVLLYLLERFPGYLSNSKSNAAALLSELAETPLNFLSGCRSFELPFSVRSNAGDPHKAPDFIWRIQEKKRRHHCAIELVNLVCGQIIKMDAIEEGFMGYQILYRATTSGIIEILRICFQLCPELIWVRLKDKDYSLLEAAVKNRHDEIFKFLIRDKSCFAIDSSFYYEVSTTLLHKTATLAPSLELLSVSGVALQMQREIQWFKAVEKLMYPTTVENTNEENLTAWELFKREHKQLAEAGEKWMKDTSDSCMIVSTLITTVVFAAAFTVPGGNDSNDGVPIFLWSKAFLVFAVSDALALFSSLTSLLMFLSILTARYAEEDFLKSLPERLIIGLASLFFAIATMMIAFAATLFIVLSKRLQWVFGPIILLSFFPVSIFGLLKLPLFIQMIQSTYGSTLLPSNVSEM</sequence>
<dbReference type="SUPFAM" id="SSF48403">
    <property type="entry name" value="Ankyrin repeat"/>
    <property type="match status" value="1"/>
</dbReference>
<evidence type="ECO:0000259" key="3">
    <source>
        <dbReference type="Pfam" id="PF13962"/>
    </source>
</evidence>
<dbReference type="InterPro" id="IPR002110">
    <property type="entry name" value="Ankyrin_rpt"/>
</dbReference>
<dbReference type="Gene3D" id="1.25.40.20">
    <property type="entry name" value="Ankyrin repeat-containing domain"/>
    <property type="match status" value="1"/>
</dbReference>
<dbReference type="InterPro" id="IPR036770">
    <property type="entry name" value="Ankyrin_rpt-contain_sf"/>
</dbReference>
<dbReference type="AlphaFoldDB" id="W9RDQ0"/>
<dbReference type="eggNOG" id="KOG0504">
    <property type="taxonomic scope" value="Eukaryota"/>
</dbReference>
<feature type="transmembrane region" description="Helical" evidence="1">
    <location>
        <begin position="705"/>
        <end position="724"/>
    </location>
</feature>
<name>W9RDQ0_9ROSA</name>
<dbReference type="eggNOG" id="KOG0131">
    <property type="taxonomic scope" value="Eukaryota"/>
</dbReference>
<feature type="transmembrane region" description="Helical" evidence="1">
    <location>
        <begin position="333"/>
        <end position="350"/>
    </location>
</feature>
<accession>W9RDQ0</accession>
<dbReference type="STRING" id="981085.W9RDQ0"/>
<dbReference type="Pfam" id="PF12796">
    <property type="entry name" value="Ank_2"/>
    <property type="match status" value="1"/>
</dbReference>